<organism evidence="3 4">
    <name type="scientific">Streptomyces parvus</name>
    <dbReference type="NCBI Taxonomy" id="66428"/>
    <lineage>
        <taxon>Bacteria</taxon>
        <taxon>Bacillati</taxon>
        <taxon>Actinomycetota</taxon>
        <taxon>Actinomycetes</taxon>
        <taxon>Kitasatosporales</taxon>
        <taxon>Streptomycetaceae</taxon>
        <taxon>Streptomyces</taxon>
    </lineage>
</organism>
<evidence type="ECO:0000259" key="2">
    <source>
        <dbReference type="Pfam" id="PF02371"/>
    </source>
</evidence>
<dbReference type="InterPro" id="IPR009057">
    <property type="entry name" value="Homeodomain-like_sf"/>
</dbReference>
<evidence type="ECO:0000313" key="4">
    <source>
        <dbReference type="Proteomes" id="UP000323242"/>
    </source>
</evidence>
<protein>
    <submittedName>
        <fullName evidence="3">IS110 family transposase</fullName>
    </submittedName>
</protein>
<feature type="domain" description="Transposase IS116/IS110/IS902 C-terminal" evidence="2">
    <location>
        <begin position="273"/>
        <end position="357"/>
    </location>
</feature>
<dbReference type="GO" id="GO:0004803">
    <property type="term" value="F:transposase activity"/>
    <property type="evidence" value="ECO:0007669"/>
    <property type="project" value="InterPro"/>
</dbReference>
<dbReference type="InterPro" id="IPR003346">
    <property type="entry name" value="Transposase_20"/>
</dbReference>
<dbReference type="SUPFAM" id="SSF46689">
    <property type="entry name" value="Homeodomain-like"/>
    <property type="match status" value="1"/>
</dbReference>
<dbReference type="PANTHER" id="PTHR33055:SF3">
    <property type="entry name" value="PUTATIVE TRANSPOSASE FOR IS117-RELATED"/>
    <property type="match status" value="1"/>
</dbReference>
<sequence>MIFAGCDWSDQWIDVAVVDRSGAVVGETRIVYAETPDPVACYREFLAPLARRWRATVTGIEDVNILFARALAASGLEVVHVDPTRAARHRTAQGIPKTDRADARLIASMTLAGQARPVVASSPEAEALRIVAHAHRAAVARRTEALHALRAGLMRIWPTAVTAWPSSVGGLRSAQARAVLAAAPTPRAAARLDRTALGELLSAAGRKRSVQNEAERLRMIFHRPAMLLDPRVEDAEGLRISHLVAVLDHAVRRADDLERDLERHYAAHRFHPLVKGVPGIGTVLGAYLLAEIGDRPVERFGSGRSLAAYAGVAPVTWASGQTVRVAFRRASSRTLRSTLHTTAFSLVGHSPGAHAYYTMRRSSGDAHATALRKLGRKIVLSLYHCMATGLPYDDGAAFGYDPAADDAPSLPRQLPLDEEQIMIARDMLAAPGTTVTATARTFGVSTQTIYRHVLGRHRTR</sequence>
<dbReference type="Pfam" id="PF02371">
    <property type="entry name" value="Transposase_20"/>
    <property type="match status" value="1"/>
</dbReference>
<evidence type="ECO:0000313" key="3">
    <source>
        <dbReference type="EMBL" id="TYR64782.1"/>
    </source>
</evidence>
<dbReference type="Gene3D" id="1.10.10.60">
    <property type="entry name" value="Homeodomain-like"/>
    <property type="match status" value="1"/>
</dbReference>
<dbReference type="RefSeq" id="WP_148902156.1">
    <property type="nucleotide sequence ID" value="NZ_VSZQ01000039.1"/>
</dbReference>
<keyword evidence="4" id="KW-1185">Reference proteome</keyword>
<dbReference type="Pfam" id="PF01548">
    <property type="entry name" value="DEDD_Tnp_IS110"/>
    <property type="match status" value="1"/>
</dbReference>
<feature type="domain" description="Transposase IS110-like N-terminal" evidence="1">
    <location>
        <begin position="4"/>
        <end position="158"/>
    </location>
</feature>
<dbReference type="GO" id="GO:0006313">
    <property type="term" value="P:DNA transposition"/>
    <property type="evidence" value="ECO:0007669"/>
    <property type="project" value="InterPro"/>
</dbReference>
<reference evidence="3 4" key="1">
    <citation type="submission" date="2019-08" db="EMBL/GenBank/DDBJ databases">
        <title>Draft genome for granaticin producer strain Streptomyces parvus C05.</title>
        <authorList>
            <person name="Gonzalez-Pimentel J.L."/>
        </authorList>
    </citation>
    <scope>NUCLEOTIDE SEQUENCE [LARGE SCALE GENOMIC DNA]</scope>
    <source>
        <strain evidence="3 4">C05</strain>
    </source>
</reference>
<accession>A0A5D4JHR5</accession>
<dbReference type="NCBIfam" id="NF033542">
    <property type="entry name" value="transpos_IS110"/>
    <property type="match status" value="1"/>
</dbReference>
<name>A0A5D4JHR5_9ACTN</name>
<comment type="caution">
    <text evidence="3">The sequence shown here is derived from an EMBL/GenBank/DDBJ whole genome shotgun (WGS) entry which is preliminary data.</text>
</comment>
<dbReference type="InterPro" id="IPR002525">
    <property type="entry name" value="Transp_IS110-like_N"/>
</dbReference>
<dbReference type="Proteomes" id="UP000323242">
    <property type="component" value="Unassembled WGS sequence"/>
</dbReference>
<gene>
    <name evidence="3" type="ORF">FY004_09785</name>
</gene>
<dbReference type="EMBL" id="VSZQ01000039">
    <property type="protein sequence ID" value="TYR64782.1"/>
    <property type="molecule type" value="Genomic_DNA"/>
</dbReference>
<dbReference type="InterPro" id="IPR047650">
    <property type="entry name" value="Transpos_IS110"/>
</dbReference>
<dbReference type="AlphaFoldDB" id="A0A5D4JHR5"/>
<evidence type="ECO:0000259" key="1">
    <source>
        <dbReference type="Pfam" id="PF01548"/>
    </source>
</evidence>
<dbReference type="GO" id="GO:0003677">
    <property type="term" value="F:DNA binding"/>
    <property type="evidence" value="ECO:0007669"/>
    <property type="project" value="InterPro"/>
</dbReference>
<proteinExistence type="predicted"/>
<dbReference type="PANTHER" id="PTHR33055">
    <property type="entry name" value="TRANSPOSASE FOR INSERTION SEQUENCE ELEMENT IS1111A"/>
    <property type="match status" value="1"/>
</dbReference>